<evidence type="ECO:0008006" key="3">
    <source>
        <dbReference type="Google" id="ProtNLM"/>
    </source>
</evidence>
<accession>A0A4R3ZM87</accession>
<dbReference type="AlphaFoldDB" id="A0A4R3ZM87"/>
<evidence type="ECO:0000313" key="1">
    <source>
        <dbReference type="EMBL" id="TCW18809.1"/>
    </source>
</evidence>
<organism evidence="1 2">
    <name type="scientific">Dietzia cinnamea</name>
    <dbReference type="NCBI Taxonomy" id="321318"/>
    <lineage>
        <taxon>Bacteria</taxon>
        <taxon>Bacillati</taxon>
        <taxon>Actinomycetota</taxon>
        <taxon>Actinomycetes</taxon>
        <taxon>Mycobacteriales</taxon>
        <taxon>Dietziaceae</taxon>
        <taxon>Dietzia</taxon>
    </lineage>
</organism>
<evidence type="ECO:0000313" key="2">
    <source>
        <dbReference type="Proteomes" id="UP000295805"/>
    </source>
</evidence>
<feature type="non-terminal residue" evidence="1">
    <location>
        <position position="117"/>
    </location>
</feature>
<gene>
    <name evidence="1" type="ORF">EDD19_1506</name>
</gene>
<sequence length="117" mass="12722">MTRAPQPHPDGSVDCPAIAAAGAAAVQALYAENIAAAARLRACYHLYTVCEDEQERRDLAAGYDPEIDLRPEHAVIDPFHIACAEIVAAYGVHNNRARTLLTRARTLITRFPTLVEA</sequence>
<reference evidence="1 2" key="1">
    <citation type="submission" date="2019-03" db="EMBL/GenBank/DDBJ databases">
        <title>Root nodule microbial communities of legume samples collected from USA, Mexico and Botswana.</title>
        <authorList>
            <person name="Hirsch A."/>
        </authorList>
    </citation>
    <scope>NUCLEOTIDE SEQUENCE [LARGE SCALE GENOMIC DNA]</scope>
    <source>
        <strain evidence="1 2">55</strain>
    </source>
</reference>
<protein>
    <recommendedName>
        <fullName evidence="3">HNH endonuclease</fullName>
    </recommendedName>
</protein>
<dbReference type="Proteomes" id="UP000295805">
    <property type="component" value="Unassembled WGS sequence"/>
</dbReference>
<name>A0A4R3ZM87_9ACTN</name>
<dbReference type="EMBL" id="SMCX01000050">
    <property type="protein sequence ID" value="TCW18809.1"/>
    <property type="molecule type" value="Genomic_DNA"/>
</dbReference>
<proteinExistence type="predicted"/>
<comment type="caution">
    <text evidence="1">The sequence shown here is derived from an EMBL/GenBank/DDBJ whole genome shotgun (WGS) entry which is preliminary data.</text>
</comment>